<reference evidence="1 2" key="1">
    <citation type="journal article" date="2012" name="BMC Genomics">
        <title>Genome-guided analysis of physiological and morphological traits of the fermentative acetate oxidizer Thermacetogenium phaeum.</title>
        <authorList>
            <person name="Oehler D."/>
            <person name="Poehlein A."/>
            <person name="Leimbach A."/>
            <person name="Muller N."/>
            <person name="Daniel R."/>
            <person name="Gottschalk G."/>
            <person name="Schink B."/>
        </authorList>
    </citation>
    <scope>NUCLEOTIDE SEQUENCE [LARGE SCALE GENOMIC DNA]</scope>
    <source>
        <strain evidence="2">ATCC BAA-254 / DSM 26808 / PB</strain>
    </source>
</reference>
<evidence type="ECO:0000313" key="1">
    <source>
        <dbReference type="EMBL" id="AFV11619.1"/>
    </source>
</evidence>
<evidence type="ECO:0000313" key="2">
    <source>
        <dbReference type="Proteomes" id="UP000000467"/>
    </source>
</evidence>
<protein>
    <submittedName>
        <fullName evidence="1">Transposase</fullName>
    </submittedName>
</protein>
<keyword evidence="2" id="KW-1185">Reference proteome</keyword>
<gene>
    <name evidence="1" type="ordered locus">Tph_c14090</name>
</gene>
<accession>K4LUC2</accession>
<dbReference type="Proteomes" id="UP000000467">
    <property type="component" value="Chromosome"/>
</dbReference>
<sequence>MAYVYFLLALVGLWSEREGFHRKLVANTERKRSLAPFGVGFYVFWCWKRSAWGMLSSMKALVFKQGAELLDVVF</sequence>
<name>K4LUC2_THEPS</name>
<proteinExistence type="predicted"/>
<dbReference type="EMBL" id="CP003732">
    <property type="protein sequence ID" value="AFV11619.1"/>
    <property type="molecule type" value="Genomic_DNA"/>
</dbReference>
<dbReference type="HOGENOM" id="CLU_2686610_0_0_9"/>
<organism evidence="1 2">
    <name type="scientific">Thermacetogenium phaeum (strain ATCC BAA-254 / DSM 26808 / PB)</name>
    <dbReference type="NCBI Taxonomy" id="1089553"/>
    <lineage>
        <taxon>Bacteria</taxon>
        <taxon>Bacillati</taxon>
        <taxon>Bacillota</taxon>
        <taxon>Clostridia</taxon>
        <taxon>Thermoanaerobacterales</taxon>
        <taxon>Thermoanaerobacteraceae</taxon>
        <taxon>Thermacetogenium</taxon>
    </lineage>
</organism>
<dbReference type="KEGG" id="tpz:Tph_c14090"/>
<dbReference type="AlphaFoldDB" id="K4LUC2"/>